<name>A0A401G4S4_9BACT</name>
<protein>
    <submittedName>
        <fullName evidence="2">Uncharacterized protein</fullName>
    </submittedName>
</protein>
<evidence type="ECO:0000256" key="1">
    <source>
        <dbReference type="SAM" id="MobiDB-lite"/>
    </source>
</evidence>
<sequence>METISVFEAKNNLSRLLSNNAPRQMNPAALAGSIPAGLRKQ</sequence>
<dbReference type="EMBL" id="BEXT01000003">
    <property type="protein sequence ID" value="GBC64165.1"/>
    <property type="molecule type" value="Genomic_DNA"/>
</dbReference>
<keyword evidence="3" id="KW-1185">Reference proteome</keyword>
<reference evidence="3" key="2">
    <citation type="submission" date="2019-01" db="EMBL/GenBank/DDBJ databases">
        <title>Genome sequence of Desulfonema ishimotonii strain Tokyo 01.</title>
        <authorList>
            <person name="Fukui M."/>
        </authorList>
    </citation>
    <scope>NUCLEOTIDE SEQUENCE [LARGE SCALE GENOMIC DNA]</scope>
    <source>
        <strain evidence="3">Tokyo 01</strain>
    </source>
</reference>
<evidence type="ECO:0000313" key="3">
    <source>
        <dbReference type="Proteomes" id="UP000288096"/>
    </source>
</evidence>
<proteinExistence type="predicted"/>
<comment type="caution">
    <text evidence="2">The sequence shown here is derived from an EMBL/GenBank/DDBJ whole genome shotgun (WGS) entry which is preliminary data.</text>
</comment>
<dbReference type="AlphaFoldDB" id="A0A401G4S4"/>
<reference evidence="3" key="1">
    <citation type="submission" date="2017-11" db="EMBL/GenBank/DDBJ databases">
        <authorList>
            <person name="Watanabe M."/>
            <person name="Kojima H."/>
        </authorList>
    </citation>
    <scope>NUCLEOTIDE SEQUENCE [LARGE SCALE GENOMIC DNA]</scope>
    <source>
        <strain evidence="3">Tokyo 01</strain>
    </source>
</reference>
<organism evidence="2 3">
    <name type="scientific">Desulfonema ishimotonii</name>
    <dbReference type="NCBI Taxonomy" id="45657"/>
    <lineage>
        <taxon>Bacteria</taxon>
        <taxon>Pseudomonadati</taxon>
        <taxon>Thermodesulfobacteriota</taxon>
        <taxon>Desulfobacteria</taxon>
        <taxon>Desulfobacterales</taxon>
        <taxon>Desulfococcaceae</taxon>
        <taxon>Desulfonema</taxon>
    </lineage>
</organism>
<dbReference type="Proteomes" id="UP000288096">
    <property type="component" value="Unassembled WGS sequence"/>
</dbReference>
<feature type="region of interest" description="Disordered" evidence="1">
    <location>
        <begin position="20"/>
        <end position="41"/>
    </location>
</feature>
<accession>A0A401G4S4</accession>
<evidence type="ECO:0000313" key="2">
    <source>
        <dbReference type="EMBL" id="GBC64165.1"/>
    </source>
</evidence>
<gene>
    <name evidence="2" type="ORF">DENIS_5183</name>
</gene>